<dbReference type="RefSeq" id="WP_264137240.1">
    <property type="nucleotide sequence ID" value="NZ_JAOYOD010000001.1"/>
</dbReference>
<keyword evidence="3" id="KW-1185">Reference proteome</keyword>
<feature type="domain" description="Chorismate-utilising enzyme C-terminal" evidence="1">
    <location>
        <begin position="141"/>
        <end position="394"/>
    </location>
</feature>
<sequence>MNKELEKINQTLEGKSFEEKLKAFFHTAVAINTPVAIWRKPQEEKIQATCQVTEGLDFVEEIESASTGFLFNCFKSNQQGNFIRSEINLDQESENLSISPKLESSDRLNHFFNQFAQFQEDPTEFNFQEQLKAAPHVLDDKQAFIQLVEKCKTHIEEGYYQKIVPSRRSRYQLPKGFHPVHELMKLCKSYENAFVSLVYTPEHGLWLGATPELLIETENDQYFRTVSLAGTQGIPKNFNLSQAAWTQKEIEEQALVSRYIINCFKQIRLREFSEHGPKTVKAGNLIHLKTSFEVDMKATNFPELATVMLKLLHPTSAVCGMPMKPAAQFLEQHEGYDRSFFSGYLGPVNDKGTTSVFVNLRCTQIFKDGGIIFAGAGVTEDSIPELEWNETEIKFRTLLNVFENI</sequence>
<evidence type="ECO:0000259" key="1">
    <source>
        <dbReference type="Pfam" id="PF00425"/>
    </source>
</evidence>
<dbReference type="Pfam" id="PF00425">
    <property type="entry name" value="Chorismate_bind"/>
    <property type="match status" value="1"/>
</dbReference>
<gene>
    <name evidence="2" type="ORF">N7U62_07245</name>
</gene>
<evidence type="ECO:0000313" key="3">
    <source>
        <dbReference type="Proteomes" id="UP001300692"/>
    </source>
</evidence>
<evidence type="ECO:0000313" key="2">
    <source>
        <dbReference type="EMBL" id="MCV9386452.1"/>
    </source>
</evidence>
<dbReference type="SUPFAM" id="SSF56322">
    <property type="entry name" value="ADC synthase"/>
    <property type="match status" value="1"/>
</dbReference>
<reference evidence="2 3" key="1">
    <citation type="submission" date="2022-10" db="EMBL/GenBank/DDBJ databases">
        <title>Comparative genomics and taxonomic characterization of three novel marine species of genus Reichenbachiella exhibiting antioxidant and polysaccharide degradation activities.</title>
        <authorList>
            <person name="Muhammad N."/>
            <person name="Lee Y.-J."/>
            <person name="Ko J."/>
            <person name="Kim S.-G."/>
        </authorList>
    </citation>
    <scope>NUCLEOTIDE SEQUENCE [LARGE SCALE GENOMIC DNA]</scope>
    <source>
        <strain evidence="2 3">ABR2-5</strain>
    </source>
</reference>
<dbReference type="PANTHER" id="PTHR42839:SF2">
    <property type="entry name" value="ISOCHORISMATE SYNTHASE ENTC"/>
    <property type="match status" value="1"/>
</dbReference>
<dbReference type="Proteomes" id="UP001300692">
    <property type="component" value="Unassembled WGS sequence"/>
</dbReference>
<organism evidence="2 3">
    <name type="scientific">Reichenbachiella ulvae</name>
    <dbReference type="NCBI Taxonomy" id="2980104"/>
    <lineage>
        <taxon>Bacteria</taxon>
        <taxon>Pseudomonadati</taxon>
        <taxon>Bacteroidota</taxon>
        <taxon>Cytophagia</taxon>
        <taxon>Cytophagales</taxon>
        <taxon>Reichenbachiellaceae</taxon>
        <taxon>Reichenbachiella</taxon>
    </lineage>
</organism>
<dbReference type="InterPro" id="IPR015890">
    <property type="entry name" value="Chorismate_C"/>
</dbReference>
<name>A0ABT3CS60_9BACT</name>
<proteinExistence type="predicted"/>
<accession>A0ABT3CS60</accession>
<comment type="caution">
    <text evidence="2">The sequence shown here is derived from an EMBL/GenBank/DDBJ whole genome shotgun (WGS) entry which is preliminary data.</text>
</comment>
<dbReference type="EMBL" id="JAOYOD010000001">
    <property type="protein sequence ID" value="MCV9386452.1"/>
    <property type="molecule type" value="Genomic_DNA"/>
</dbReference>
<protein>
    <submittedName>
        <fullName evidence="2">Chorismate-binding protein</fullName>
    </submittedName>
</protein>
<dbReference type="PANTHER" id="PTHR42839">
    <property type="entry name" value="ISOCHORISMATE SYNTHASE ENTC"/>
    <property type="match status" value="1"/>
</dbReference>
<dbReference type="InterPro" id="IPR005801">
    <property type="entry name" value="ADC_synthase"/>
</dbReference>
<dbReference type="Gene3D" id="3.60.120.10">
    <property type="entry name" value="Anthranilate synthase"/>
    <property type="match status" value="1"/>
</dbReference>